<protein>
    <submittedName>
        <fullName evidence="1">(rape) hypothetical protein</fullName>
    </submittedName>
    <submittedName>
        <fullName evidence="2">BnaC09g14360D protein</fullName>
    </submittedName>
</protein>
<sequence length="80" mass="8883">MVSGSDATADITTASVFETDHGSIYDYYSQKEPRLLYAGNYMRHNSRTSSAKLHCCSAVTTVYGHRAQTLNSASQELFRL</sequence>
<reference evidence="2" key="2">
    <citation type="submission" date="2014-06" db="EMBL/GenBank/DDBJ databases">
        <authorList>
            <person name="Genoscope - CEA"/>
        </authorList>
    </citation>
    <scope>NUCLEOTIDE SEQUENCE</scope>
</reference>
<evidence type="ECO:0000313" key="2">
    <source>
        <dbReference type="EMBL" id="CDY40478.1"/>
    </source>
</evidence>
<reference evidence="2 3" key="1">
    <citation type="journal article" date="2014" name="Science">
        <title>Plant genetics. Early allopolyploid evolution in the post-Neolithic Brassica napus oilseed genome.</title>
        <authorList>
            <person name="Chalhoub B."/>
            <person name="Denoeud F."/>
            <person name="Liu S."/>
            <person name="Parkin I.A."/>
            <person name="Tang H."/>
            <person name="Wang X."/>
            <person name="Chiquet J."/>
            <person name="Belcram H."/>
            <person name="Tong C."/>
            <person name="Samans B."/>
            <person name="Correa M."/>
            <person name="Da Silva C."/>
            <person name="Just J."/>
            <person name="Falentin C."/>
            <person name="Koh C.S."/>
            <person name="Le Clainche I."/>
            <person name="Bernard M."/>
            <person name="Bento P."/>
            <person name="Noel B."/>
            <person name="Labadie K."/>
            <person name="Alberti A."/>
            <person name="Charles M."/>
            <person name="Arnaud D."/>
            <person name="Guo H."/>
            <person name="Daviaud C."/>
            <person name="Alamery S."/>
            <person name="Jabbari K."/>
            <person name="Zhao M."/>
            <person name="Edger P.P."/>
            <person name="Chelaifa H."/>
            <person name="Tack D."/>
            <person name="Lassalle G."/>
            <person name="Mestiri I."/>
            <person name="Schnel N."/>
            <person name="Le Paslier M.C."/>
            <person name="Fan G."/>
            <person name="Renault V."/>
            <person name="Bayer P.E."/>
            <person name="Golicz A.A."/>
            <person name="Manoli S."/>
            <person name="Lee T.H."/>
            <person name="Thi V.H."/>
            <person name="Chalabi S."/>
            <person name="Hu Q."/>
            <person name="Fan C."/>
            <person name="Tollenaere R."/>
            <person name="Lu Y."/>
            <person name="Battail C."/>
            <person name="Shen J."/>
            <person name="Sidebottom C.H."/>
            <person name="Wang X."/>
            <person name="Canaguier A."/>
            <person name="Chauveau A."/>
            <person name="Berard A."/>
            <person name="Deniot G."/>
            <person name="Guan M."/>
            <person name="Liu Z."/>
            <person name="Sun F."/>
            <person name="Lim Y.P."/>
            <person name="Lyons E."/>
            <person name="Town C.D."/>
            <person name="Bancroft I."/>
            <person name="Wang X."/>
            <person name="Meng J."/>
            <person name="Ma J."/>
            <person name="Pires J.C."/>
            <person name="King G.J."/>
            <person name="Brunel D."/>
            <person name="Delourme R."/>
            <person name="Renard M."/>
            <person name="Aury J.M."/>
            <person name="Adams K.L."/>
            <person name="Batley J."/>
            <person name="Snowdon R.J."/>
            <person name="Tost J."/>
            <person name="Edwards D."/>
            <person name="Zhou Y."/>
            <person name="Hua W."/>
            <person name="Sharpe A.G."/>
            <person name="Paterson A.H."/>
            <person name="Guan C."/>
            <person name="Wincker P."/>
        </authorList>
    </citation>
    <scope>NUCLEOTIDE SEQUENCE [LARGE SCALE GENOMIC DNA]</scope>
    <source>
        <strain evidence="3">cv. Darmor-bzh</strain>
    </source>
</reference>
<dbReference type="Proteomes" id="UP001295469">
    <property type="component" value="Chromosome C09"/>
</dbReference>
<organism evidence="2 3">
    <name type="scientific">Brassica napus</name>
    <name type="common">Rape</name>
    <dbReference type="NCBI Taxonomy" id="3708"/>
    <lineage>
        <taxon>Eukaryota</taxon>
        <taxon>Viridiplantae</taxon>
        <taxon>Streptophyta</taxon>
        <taxon>Embryophyta</taxon>
        <taxon>Tracheophyta</taxon>
        <taxon>Spermatophyta</taxon>
        <taxon>Magnoliopsida</taxon>
        <taxon>eudicotyledons</taxon>
        <taxon>Gunneridae</taxon>
        <taxon>Pentapetalae</taxon>
        <taxon>rosids</taxon>
        <taxon>malvids</taxon>
        <taxon>Brassicales</taxon>
        <taxon>Brassicaceae</taxon>
        <taxon>Brassiceae</taxon>
        <taxon>Brassica</taxon>
    </lineage>
</organism>
<keyword evidence="3" id="KW-1185">Reference proteome</keyword>
<dbReference type="PaxDb" id="3708-A0A078HUM5"/>
<proteinExistence type="predicted"/>
<name>A0A078HUM5_BRANA</name>
<gene>
    <name evidence="2" type="primary">BnaC09g14360D</name>
    <name evidence="1" type="ORF">DARMORV10_C09P21080.1</name>
    <name evidence="2" type="ORF">GSBRNA2T00069733001</name>
</gene>
<evidence type="ECO:0000313" key="1">
    <source>
        <dbReference type="EMBL" id="CAF1723964.1"/>
    </source>
</evidence>
<dbReference type="Proteomes" id="UP000028999">
    <property type="component" value="Unassembled WGS sequence"/>
</dbReference>
<dbReference type="AlphaFoldDB" id="A0A078HUM5"/>
<reference evidence="1" key="3">
    <citation type="submission" date="2021-01" db="EMBL/GenBank/DDBJ databases">
        <authorList>
            <consortium name="Genoscope - CEA"/>
            <person name="William W."/>
        </authorList>
    </citation>
    <scope>NUCLEOTIDE SEQUENCE</scope>
</reference>
<accession>A0A078HUM5</accession>
<dbReference type="Gramene" id="CDY40478">
    <property type="protein sequence ID" value="CDY40478"/>
    <property type="gene ID" value="GSBRNA2T00069733001"/>
</dbReference>
<dbReference type="EMBL" id="LK032472">
    <property type="protein sequence ID" value="CDY40478.1"/>
    <property type="molecule type" value="Genomic_DNA"/>
</dbReference>
<evidence type="ECO:0000313" key="3">
    <source>
        <dbReference type="Proteomes" id="UP000028999"/>
    </source>
</evidence>
<dbReference type="EMBL" id="HG994373">
    <property type="protein sequence ID" value="CAF1723964.1"/>
    <property type="molecule type" value="Genomic_DNA"/>
</dbReference>